<dbReference type="RefSeq" id="WP_213214601.1">
    <property type="nucleotide sequence ID" value="NZ_QTKU01000001.1"/>
</dbReference>
<dbReference type="SUPFAM" id="SSF50156">
    <property type="entry name" value="PDZ domain-like"/>
    <property type="match status" value="1"/>
</dbReference>
<evidence type="ECO:0000313" key="5">
    <source>
        <dbReference type="EMBL" id="MBS8258863.1"/>
    </source>
</evidence>
<reference evidence="5" key="1">
    <citation type="submission" date="2018-08" db="EMBL/GenBank/DDBJ databases">
        <authorList>
            <person name="Jin W."/>
            <person name="Wang H."/>
            <person name="Yang Y."/>
            <person name="Li M."/>
            <person name="Liu J."/>
        </authorList>
    </citation>
    <scope>NUCLEOTIDE SEQUENCE</scope>
    <source>
        <strain evidence="5">AESS21</strain>
    </source>
</reference>
<organism evidence="5 6">
    <name type="scientific">Roseibium polysiphoniae</name>
    <dbReference type="NCBI Taxonomy" id="2571221"/>
    <lineage>
        <taxon>Bacteria</taxon>
        <taxon>Pseudomonadati</taxon>
        <taxon>Pseudomonadota</taxon>
        <taxon>Alphaproteobacteria</taxon>
        <taxon>Hyphomicrobiales</taxon>
        <taxon>Stappiaceae</taxon>
        <taxon>Roseibium</taxon>
    </lineage>
</organism>
<keyword evidence="3" id="KW-0732">Signal</keyword>
<dbReference type="PRINTS" id="PR00834">
    <property type="entry name" value="PROTEASES2C"/>
</dbReference>
<feature type="signal peptide" evidence="3">
    <location>
        <begin position="1"/>
        <end position="19"/>
    </location>
</feature>
<dbReference type="Gene3D" id="2.40.10.120">
    <property type="match status" value="2"/>
</dbReference>
<dbReference type="PROSITE" id="PS50106">
    <property type="entry name" value="PDZ"/>
    <property type="match status" value="1"/>
</dbReference>
<dbReference type="InterPro" id="IPR051201">
    <property type="entry name" value="Chloro_Bact_Ser_Proteases"/>
</dbReference>
<evidence type="ECO:0000256" key="1">
    <source>
        <dbReference type="ARBA" id="ARBA00022670"/>
    </source>
</evidence>
<dbReference type="Gene3D" id="1.25.40.10">
    <property type="entry name" value="Tetratricopeptide repeat domain"/>
    <property type="match status" value="1"/>
</dbReference>
<dbReference type="GO" id="GO:0006508">
    <property type="term" value="P:proteolysis"/>
    <property type="evidence" value="ECO:0007669"/>
    <property type="project" value="UniProtKB-KW"/>
</dbReference>
<comment type="caution">
    <text evidence="5">The sequence shown here is derived from an EMBL/GenBank/DDBJ whole genome shotgun (WGS) entry which is preliminary data.</text>
</comment>
<keyword evidence="2" id="KW-0378">Hydrolase</keyword>
<name>A0A944GPQ2_9HYPH</name>
<dbReference type="SUPFAM" id="SSF48452">
    <property type="entry name" value="TPR-like"/>
    <property type="match status" value="1"/>
</dbReference>
<evidence type="ECO:0000256" key="2">
    <source>
        <dbReference type="ARBA" id="ARBA00022801"/>
    </source>
</evidence>
<dbReference type="InterPro" id="IPR036034">
    <property type="entry name" value="PDZ_sf"/>
</dbReference>
<dbReference type="InterPro" id="IPR009003">
    <property type="entry name" value="Peptidase_S1_PA"/>
</dbReference>
<dbReference type="PANTHER" id="PTHR43343:SF3">
    <property type="entry name" value="PROTEASE DO-LIKE 8, CHLOROPLASTIC"/>
    <property type="match status" value="1"/>
</dbReference>
<gene>
    <name evidence="5" type="ORF">DYI23_01420</name>
</gene>
<dbReference type="Pfam" id="PF13180">
    <property type="entry name" value="PDZ_2"/>
    <property type="match status" value="1"/>
</dbReference>
<keyword evidence="1" id="KW-0645">Protease</keyword>
<dbReference type="InterPro" id="IPR001940">
    <property type="entry name" value="Peptidase_S1C"/>
</dbReference>
<dbReference type="Gene3D" id="2.30.42.10">
    <property type="match status" value="1"/>
</dbReference>
<dbReference type="SUPFAM" id="SSF50494">
    <property type="entry name" value="Trypsin-like serine proteases"/>
    <property type="match status" value="2"/>
</dbReference>
<feature type="chain" id="PRO_5036934756" evidence="3">
    <location>
        <begin position="20"/>
        <end position="685"/>
    </location>
</feature>
<evidence type="ECO:0000259" key="4">
    <source>
        <dbReference type="PROSITE" id="PS50106"/>
    </source>
</evidence>
<dbReference type="PANTHER" id="PTHR43343">
    <property type="entry name" value="PEPTIDASE S12"/>
    <property type="match status" value="1"/>
</dbReference>
<dbReference type="Proteomes" id="UP000705379">
    <property type="component" value="Unassembled WGS sequence"/>
</dbReference>
<accession>A0A944GPQ2</accession>
<dbReference type="InterPro" id="IPR001478">
    <property type="entry name" value="PDZ"/>
</dbReference>
<proteinExistence type="predicted"/>
<dbReference type="Pfam" id="PF13365">
    <property type="entry name" value="Trypsin_2"/>
    <property type="match status" value="2"/>
</dbReference>
<sequence>MIRSLLVAVWLLTFVTANSHRLVAQSLPDDVLDSVVSVLPVWPGKPQGGGGTPPGAAPEGSGVVVGKDGLVATAFHVIEPAERIDVRLADGRILPAELIGQDEASDIALLKVPEDLPLLETAPHSSLASRACVISNAYGLGLSVTCGVVSARHVSNAGFNPVEDFIQTDAAANPGSSGGALVDGEGRLIGMVSAIFASRAETNIGVNFAVSSALLARVIEDLSATGKVSYVSAGWGLENPSRAELQVHAGAKIASLASGGPAQQAGLKVGDLILALNQRAIRSPGDVISALALVRHGESASVKAIRDGREFSIDLQFPDQVPVGAQQDRSDVGLPDCPYALVICRTRQAVFPVESFDPLASATRIDTDLLVTNRHVVADRTTVLVFTPSGPLRGEVIPSSYRGDLALIKVNGLPEDGAVLTPAKDIIGKGPFHAVGSDVARRQVRVFAPGEVILPPATDAELGRLHITSRMQPGVSGGAVVDSEGRLVGIAAGGGEGRFEALPTQDVLTLLAGRNTPEALAVHGALGRALALCSEAMEQAGARPSSELEADLVERISETCHLSRNQGQYLEAGRLLGIAGALEEALTLHQAAVDQVPNSLNARLSLLTSMQLAGRYEAMLPHARFVLENAPLDPRAVRIAIQSGVWGGDQGLARQALAQMKEVDATQAEAASLFIESPPPRPIPR</sequence>
<evidence type="ECO:0000313" key="6">
    <source>
        <dbReference type="Proteomes" id="UP000705379"/>
    </source>
</evidence>
<dbReference type="EMBL" id="QTKU01000001">
    <property type="protein sequence ID" value="MBS8258863.1"/>
    <property type="molecule type" value="Genomic_DNA"/>
</dbReference>
<feature type="domain" description="PDZ" evidence="4">
    <location>
        <begin position="234"/>
        <end position="283"/>
    </location>
</feature>
<reference evidence="5" key="2">
    <citation type="journal article" date="2021" name="Microorganisms">
        <title>Bacterial Dimethylsulfoniopropionate Biosynthesis in the East China Sea.</title>
        <authorList>
            <person name="Liu J."/>
            <person name="Zhang Y."/>
            <person name="Liu J."/>
            <person name="Zhong H."/>
            <person name="Williams B.T."/>
            <person name="Zheng Y."/>
            <person name="Curson A.R.J."/>
            <person name="Sun C."/>
            <person name="Sun H."/>
            <person name="Song D."/>
            <person name="Wagner Mackenzie B."/>
            <person name="Bermejo Martinez A."/>
            <person name="Todd J.D."/>
            <person name="Zhang X.H."/>
        </authorList>
    </citation>
    <scope>NUCLEOTIDE SEQUENCE</scope>
    <source>
        <strain evidence="5">AESS21</strain>
    </source>
</reference>
<protein>
    <submittedName>
        <fullName evidence="5">PDZ domain-containing protein</fullName>
    </submittedName>
</protein>
<dbReference type="InterPro" id="IPR011990">
    <property type="entry name" value="TPR-like_helical_dom_sf"/>
</dbReference>
<evidence type="ECO:0000256" key="3">
    <source>
        <dbReference type="SAM" id="SignalP"/>
    </source>
</evidence>
<dbReference type="GO" id="GO:0004252">
    <property type="term" value="F:serine-type endopeptidase activity"/>
    <property type="evidence" value="ECO:0007669"/>
    <property type="project" value="InterPro"/>
</dbReference>
<dbReference type="SMART" id="SM00228">
    <property type="entry name" value="PDZ"/>
    <property type="match status" value="1"/>
</dbReference>
<dbReference type="AlphaFoldDB" id="A0A944GPQ2"/>